<evidence type="ECO:0000256" key="2">
    <source>
        <dbReference type="SAM" id="SignalP"/>
    </source>
</evidence>
<evidence type="ECO:0000256" key="1">
    <source>
        <dbReference type="SAM" id="Coils"/>
    </source>
</evidence>
<comment type="caution">
    <text evidence="3">The sequence shown here is derived from an EMBL/GenBank/DDBJ whole genome shotgun (WGS) entry which is preliminary data.</text>
</comment>
<evidence type="ECO:0000313" key="4">
    <source>
        <dbReference type="Proteomes" id="UP001156102"/>
    </source>
</evidence>
<dbReference type="RefSeq" id="WP_254760007.1">
    <property type="nucleotide sequence ID" value="NZ_JANCLT010000009.1"/>
</dbReference>
<feature type="chain" id="PRO_5041338157" evidence="2">
    <location>
        <begin position="24"/>
        <end position="193"/>
    </location>
</feature>
<protein>
    <submittedName>
        <fullName evidence="3">Uncharacterized protein</fullName>
    </submittedName>
</protein>
<organism evidence="3 4">
    <name type="scientific">Ectobacillus ponti</name>
    <dbReference type="NCBI Taxonomy" id="2961894"/>
    <lineage>
        <taxon>Bacteria</taxon>
        <taxon>Bacillati</taxon>
        <taxon>Bacillota</taxon>
        <taxon>Bacilli</taxon>
        <taxon>Bacillales</taxon>
        <taxon>Bacillaceae</taxon>
        <taxon>Ectobacillus</taxon>
    </lineage>
</organism>
<proteinExistence type="predicted"/>
<feature type="coiled-coil region" evidence="1">
    <location>
        <begin position="131"/>
        <end position="166"/>
    </location>
</feature>
<keyword evidence="2" id="KW-0732">Signal</keyword>
<dbReference type="Proteomes" id="UP001156102">
    <property type="component" value="Unassembled WGS sequence"/>
</dbReference>
<gene>
    <name evidence="3" type="ORF">NK662_16310</name>
</gene>
<feature type="signal peptide" evidence="2">
    <location>
        <begin position="1"/>
        <end position="23"/>
    </location>
</feature>
<keyword evidence="4" id="KW-1185">Reference proteome</keyword>
<keyword evidence="1" id="KW-0175">Coiled coil</keyword>
<name>A0AA41XBZ0_9BACI</name>
<dbReference type="EMBL" id="JANCLT010000009">
    <property type="protein sequence ID" value="MCP8970088.1"/>
    <property type="molecule type" value="Genomic_DNA"/>
</dbReference>
<reference evidence="3" key="1">
    <citation type="submission" date="2022-07" db="EMBL/GenBank/DDBJ databases">
        <authorList>
            <person name="Li W.-J."/>
            <person name="Deng Q.-Q."/>
        </authorList>
    </citation>
    <scope>NUCLEOTIDE SEQUENCE</scope>
    <source>
        <strain evidence="3">SYSU M60031</strain>
    </source>
</reference>
<evidence type="ECO:0000313" key="3">
    <source>
        <dbReference type="EMBL" id="MCP8970088.1"/>
    </source>
</evidence>
<dbReference type="AlphaFoldDB" id="A0AA41XBZ0"/>
<sequence length="193" mass="21788">MRKKVMMGLGCILLGAGGYLVHAASNGSPPVSVKEGMEVAKSLIQRKSPEIHHSELVFVRNIYDVDDIAIAYQYDMITAGQRNGYIVIGSRTDLPVLLAYAPGSSLEEMPVSQEKKLYYVGPMQFLAAQNKEQLQAAFQAKKNKMLELFRQNRKEQTSEFRSLQRRELQPIQRDAKYKEKWGEIRGEAPGLPE</sequence>
<accession>A0AA41XBZ0</accession>